<accession>A0ABV9KLF2</accession>
<evidence type="ECO:0000313" key="1">
    <source>
        <dbReference type="EMBL" id="MFC4670766.1"/>
    </source>
</evidence>
<reference evidence="2" key="1">
    <citation type="journal article" date="2019" name="Int. J. Syst. Evol. Microbiol.">
        <title>The Global Catalogue of Microorganisms (GCM) 10K type strain sequencing project: providing services to taxonomists for standard genome sequencing and annotation.</title>
        <authorList>
            <consortium name="The Broad Institute Genomics Platform"/>
            <consortium name="The Broad Institute Genome Sequencing Center for Infectious Disease"/>
            <person name="Wu L."/>
            <person name="Ma J."/>
        </authorList>
    </citation>
    <scope>NUCLEOTIDE SEQUENCE [LARGE SCALE GENOMIC DNA]</scope>
    <source>
        <strain evidence="2">CGMCC 4.7283</strain>
    </source>
</reference>
<feature type="non-terminal residue" evidence="1">
    <location>
        <position position="1"/>
    </location>
</feature>
<name>A0ABV9KLF2_9RHOB</name>
<protein>
    <submittedName>
        <fullName evidence="1">Uncharacterized protein</fullName>
    </submittedName>
</protein>
<organism evidence="1 2">
    <name type="scientific">Seohaeicola nanhaiensis</name>
    <dbReference type="NCBI Taxonomy" id="1387282"/>
    <lineage>
        <taxon>Bacteria</taxon>
        <taxon>Pseudomonadati</taxon>
        <taxon>Pseudomonadota</taxon>
        <taxon>Alphaproteobacteria</taxon>
        <taxon>Rhodobacterales</taxon>
        <taxon>Roseobacteraceae</taxon>
        <taxon>Seohaeicola</taxon>
    </lineage>
</organism>
<dbReference type="RefSeq" id="WP_380720118.1">
    <property type="nucleotide sequence ID" value="NZ_JBHSGI010000028.1"/>
</dbReference>
<proteinExistence type="predicted"/>
<comment type="caution">
    <text evidence="1">The sequence shown here is derived from an EMBL/GenBank/DDBJ whole genome shotgun (WGS) entry which is preliminary data.</text>
</comment>
<dbReference type="Proteomes" id="UP001595973">
    <property type="component" value="Unassembled WGS sequence"/>
</dbReference>
<evidence type="ECO:0000313" key="2">
    <source>
        <dbReference type="Proteomes" id="UP001595973"/>
    </source>
</evidence>
<sequence>RLYARVLARAAFVRQAASIGPLLLSGMNRKLIIDVPFFTGEADFRELARNVHALDSSARIEWSVACRIVHIECTCDADLASVAVLQTGLIPGSVLRVWQSSGC</sequence>
<gene>
    <name evidence="1" type="ORF">ACFO5X_19605</name>
</gene>
<keyword evidence="2" id="KW-1185">Reference proteome</keyword>
<dbReference type="EMBL" id="JBHSGI010000028">
    <property type="protein sequence ID" value="MFC4670766.1"/>
    <property type="molecule type" value="Genomic_DNA"/>
</dbReference>